<keyword evidence="1" id="KW-1133">Transmembrane helix</keyword>
<dbReference type="PANTHER" id="PTHR21180:SF32">
    <property type="entry name" value="ENDONUCLEASE_EXONUCLEASE_PHOSPHATASE FAMILY DOMAIN-CONTAINING PROTEIN 1"/>
    <property type="match status" value="1"/>
</dbReference>
<dbReference type="KEGG" id="liv:LIV_1440"/>
<dbReference type="SUPFAM" id="SSF47781">
    <property type="entry name" value="RuvA domain 2-like"/>
    <property type="match status" value="1"/>
</dbReference>
<dbReference type="Gene3D" id="3.10.560.10">
    <property type="entry name" value="Outer membrane lipoprotein wza domain like"/>
    <property type="match status" value="1"/>
</dbReference>
<dbReference type="InterPro" id="IPR051675">
    <property type="entry name" value="Endo/Exo/Phosphatase_dom_1"/>
</dbReference>
<dbReference type="InterPro" id="IPR003583">
    <property type="entry name" value="Hlx-hairpin-Hlx_DNA-bd_motif"/>
</dbReference>
<evidence type="ECO:0000313" key="3">
    <source>
        <dbReference type="EMBL" id="CBW85923.1"/>
    </source>
</evidence>
<protein>
    <submittedName>
        <fullName evidence="3">Putative integral membrane protein ComEA</fullName>
    </submittedName>
</protein>
<organism evidence="3 4">
    <name type="scientific">Listeria ivanovii (strain ATCC BAA-678 / PAM 55)</name>
    <dbReference type="NCBI Taxonomy" id="881621"/>
    <lineage>
        <taxon>Bacteria</taxon>
        <taxon>Bacillati</taxon>
        <taxon>Bacillota</taxon>
        <taxon>Bacilli</taxon>
        <taxon>Bacillales</taxon>
        <taxon>Listeriaceae</taxon>
        <taxon>Listeria</taxon>
    </lineage>
</organism>
<dbReference type="PROSITE" id="PS51257">
    <property type="entry name" value="PROKAR_LIPOPROTEIN"/>
    <property type="match status" value="1"/>
</dbReference>
<dbReference type="InterPro" id="IPR019554">
    <property type="entry name" value="Soluble_ligand-bd"/>
</dbReference>
<dbReference type="InterPro" id="IPR010994">
    <property type="entry name" value="RuvA_2-like"/>
</dbReference>
<evidence type="ECO:0000256" key="1">
    <source>
        <dbReference type="SAM" id="Phobius"/>
    </source>
</evidence>
<dbReference type="Pfam" id="PF12836">
    <property type="entry name" value="HHH_3"/>
    <property type="match status" value="1"/>
</dbReference>
<dbReference type="PANTHER" id="PTHR21180">
    <property type="entry name" value="ENDONUCLEASE/EXONUCLEASE/PHOSPHATASE FAMILY DOMAIN-CONTAINING PROTEIN 1"/>
    <property type="match status" value="1"/>
</dbReference>
<dbReference type="eggNOG" id="COG1555">
    <property type="taxonomic scope" value="Bacteria"/>
</dbReference>
<dbReference type="EMBL" id="FR687253">
    <property type="protein sequence ID" value="CBW85923.1"/>
    <property type="molecule type" value="Genomic_DNA"/>
</dbReference>
<dbReference type="NCBIfam" id="TIGR00426">
    <property type="entry name" value="competence protein ComEA helix-hairpin-helix repeat region"/>
    <property type="match status" value="1"/>
</dbReference>
<accession>G2ZAY2</accession>
<proteinExistence type="predicted"/>
<feature type="domain" description="Helix-hairpin-helix DNA-binding motif class 1" evidence="2">
    <location>
        <begin position="147"/>
        <end position="166"/>
    </location>
</feature>
<dbReference type="Pfam" id="PF10531">
    <property type="entry name" value="SLBB"/>
    <property type="match status" value="1"/>
</dbReference>
<keyword evidence="1" id="KW-0472">Membrane</keyword>
<gene>
    <name evidence="3" type="ordered locus">LIV_1440</name>
</gene>
<dbReference type="InterPro" id="IPR004509">
    <property type="entry name" value="Competence_ComEA_HhH"/>
</dbReference>
<feature type="domain" description="Helix-hairpin-helix DNA-binding motif class 1" evidence="2">
    <location>
        <begin position="177"/>
        <end position="196"/>
    </location>
</feature>
<dbReference type="Gene3D" id="1.10.150.310">
    <property type="entry name" value="Tex RuvX-like domain-like"/>
    <property type="match status" value="1"/>
</dbReference>
<dbReference type="GO" id="GO:0015627">
    <property type="term" value="C:type II protein secretion system complex"/>
    <property type="evidence" value="ECO:0007669"/>
    <property type="project" value="TreeGrafter"/>
</dbReference>
<dbReference type="Proteomes" id="UP000001286">
    <property type="component" value="Chromosome"/>
</dbReference>
<dbReference type="GO" id="GO:0006281">
    <property type="term" value="P:DNA repair"/>
    <property type="evidence" value="ECO:0007669"/>
    <property type="project" value="InterPro"/>
</dbReference>
<feature type="transmembrane region" description="Helical" evidence="1">
    <location>
        <begin position="7"/>
        <end position="27"/>
    </location>
</feature>
<keyword evidence="1" id="KW-0812">Transmembrane</keyword>
<name>G2ZAY2_LISIP</name>
<dbReference type="HOGENOM" id="CLU_052011_1_2_9"/>
<evidence type="ECO:0000313" key="4">
    <source>
        <dbReference type="Proteomes" id="UP000001286"/>
    </source>
</evidence>
<dbReference type="AlphaFoldDB" id="G2ZAY2"/>
<dbReference type="GO" id="GO:0003677">
    <property type="term" value="F:DNA binding"/>
    <property type="evidence" value="ECO:0007669"/>
    <property type="project" value="InterPro"/>
</dbReference>
<reference evidence="3 4" key="1">
    <citation type="journal article" date="2011" name="J. Bacteriol.">
        <title>Complete genome sequence of the animal pathogen Listeria ivanovii, which provides insights into host specificities and evolution of the genus Listeria.</title>
        <authorList>
            <person name="Buchrieser C."/>
            <person name="Rusniok C."/>
            <person name="Garrido P."/>
            <person name="Hain T."/>
            <person name="Scortti M."/>
            <person name="Lampidis R."/>
            <person name="Karst U."/>
            <person name="Chakraborty T."/>
            <person name="Cossart P."/>
            <person name="Kreft J."/>
            <person name="Vazquez-Boland J.A."/>
            <person name="Goebel W."/>
            <person name="Glaser P."/>
        </authorList>
    </citation>
    <scope>NUCLEOTIDE SEQUENCE [LARGE SCALE GENOMIC DNA]</scope>
    <source>
        <strain evidence="4">ATCC BAA-678 / PAM 55</strain>
    </source>
</reference>
<sequence length="200" mass="22105">MEWLKKYKFHVLITVLVICACLIYLLLPDDQIDEVTENLAVTEAPNTDKDGIKEAKYIYIDIKGSVRSPGVYELPLDARVQDAVKIAGGLTDEADIAKLNLAEKLKDEMSIYVYRKGEQGSETNTTNSGQTNASTDGKVNLNTASASDLQQIPGIGESKATAIIEFREKEGLFQTMKDLQKVTGIGEKTVEKLKEYLDVK</sequence>
<dbReference type="GO" id="GO:0015628">
    <property type="term" value="P:protein secretion by the type II secretion system"/>
    <property type="evidence" value="ECO:0007669"/>
    <property type="project" value="TreeGrafter"/>
</dbReference>
<evidence type="ECO:0000259" key="2">
    <source>
        <dbReference type="SMART" id="SM00278"/>
    </source>
</evidence>
<dbReference type="SMART" id="SM00278">
    <property type="entry name" value="HhH1"/>
    <property type="match status" value="2"/>
</dbReference>